<evidence type="ECO:0000313" key="2">
    <source>
        <dbReference type="EMBL" id="PFX16694.1"/>
    </source>
</evidence>
<reference evidence="3" key="1">
    <citation type="journal article" date="2017" name="bioRxiv">
        <title>Comparative analysis of the genomes of Stylophora pistillata and Acropora digitifera provides evidence for extensive differences between species of corals.</title>
        <authorList>
            <person name="Voolstra C.R."/>
            <person name="Li Y."/>
            <person name="Liew Y.J."/>
            <person name="Baumgarten S."/>
            <person name="Zoccola D."/>
            <person name="Flot J.-F."/>
            <person name="Tambutte S."/>
            <person name="Allemand D."/>
            <person name="Aranda M."/>
        </authorList>
    </citation>
    <scope>NUCLEOTIDE SEQUENCE [LARGE SCALE GENOMIC DNA]</scope>
</reference>
<protein>
    <recommendedName>
        <fullName evidence="1">Reverse transcriptase domain-containing protein</fullName>
    </recommendedName>
</protein>
<organism evidence="2 3">
    <name type="scientific">Stylophora pistillata</name>
    <name type="common">Smooth cauliflower coral</name>
    <dbReference type="NCBI Taxonomy" id="50429"/>
    <lineage>
        <taxon>Eukaryota</taxon>
        <taxon>Metazoa</taxon>
        <taxon>Cnidaria</taxon>
        <taxon>Anthozoa</taxon>
        <taxon>Hexacorallia</taxon>
        <taxon>Scleractinia</taxon>
        <taxon>Astrocoeniina</taxon>
        <taxon>Pocilloporidae</taxon>
        <taxon>Stylophora</taxon>
    </lineage>
</organism>
<feature type="domain" description="Reverse transcriptase" evidence="1">
    <location>
        <begin position="1"/>
        <end position="311"/>
    </location>
</feature>
<dbReference type="Proteomes" id="UP000225706">
    <property type="component" value="Unassembled WGS sequence"/>
</dbReference>
<dbReference type="PANTHER" id="PTHR21301">
    <property type="entry name" value="REVERSE TRANSCRIPTASE"/>
    <property type="match status" value="1"/>
</dbReference>
<dbReference type="STRING" id="50429.A0A2B4RE96"/>
<dbReference type="Pfam" id="PF00078">
    <property type="entry name" value="RVT_1"/>
    <property type="match status" value="1"/>
</dbReference>
<dbReference type="PROSITE" id="PS50878">
    <property type="entry name" value="RT_POL"/>
    <property type="match status" value="1"/>
</dbReference>
<dbReference type="PANTHER" id="PTHR21301:SF10">
    <property type="entry name" value="REVERSE TRANSCRIPTASE DOMAIN-CONTAINING PROTEIN"/>
    <property type="match status" value="1"/>
</dbReference>
<proteinExistence type="predicted"/>
<evidence type="ECO:0000313" key="3">
    <source>
        <dbReference type="Proteomes" id="UP000225706"/>
    </source>
</evidence>
<dbReference type="AlphaFoldDB" id="A0A2B4RE96"/>
<dbReference type="EMBL" id="LSMT01000525">
    <property type="protein sequence ID" value="PFX16694.1"/>
    <property type="molecule type" value="Genomic_DNA"/>
</dbReference>
<dbReference type="InterPro" id="IPR000477">
    <property type="entry name" value="RT_dom"/>
</dbReference>
<sequence>MNKSDYINLLSQASINDTSKFTPVSLQRPKTRGRPVKHYHPLLEKEKHLASVVRKILPKQIADCVCQAGSRLAHLYGLPKTHKENLSMRPILSATGTYNYALAKWLDDKLKPLSSNRYTISDTFSFADEIQNLVIDENDILVSYDVTSLFTNVPLHKTIEIIAKKAFADNWFNATHDLSITKPELVQLLEVATMNQLFQFDGNLYEQIDGVAMGSPLGPLMANAFLCSIKEKLDEDNKLPEFYRRYVDDPFAIVTSILPKQIADCVCQAGSRLAHLYGLPKTHKENLSMRPILSATGTYNYALAKWLDDKLKPLSSNRYTISDTFSFADEIQNLLIDENDILVSYDVTSLFTNVPLQETIEIIAEKAFADNWFNTTHDLSITKPELVQLLEVATMNQLLQFDGNLYEQIDGVAIGSPLGPLMANAFLCFIEEKLDQDNKLRNVVCFSR</sequence>
<accession>A0A2B4RE96</accession>
<keyword evidence="3" id="KW-1185">Reference proteome</keyword>
<evidence type="ECO:0000259" key="1">
    <source>
        <dbReference type="PROSITE" id="PS50878"/>
    </source>
</evidence>
<comment type="caution">
    <text evidence="2">The sequence shown here is derived from an EMBL/GenBank/DDBJ whole genome shotgun (WGS) entry which is preliminary data.</text>
</comment>
<dbReference type="OrthoDB" id="5983937at2759"/>
<gene>
    <name evidence="2" type="ORF">AWC38_SpisGene19021</name>
</gene>
<name>A0A2B4RE96_STYPI</name>